<dbReference type="GO" id="GO:0006629">
    <property type="term" value="P:lipid metabolic process"/>
    <property type="evidence" value="ECO:0007669"/>
    <property type="project" value="InterPro"/>
</dbReference>
<dbReference type="SUPFAM" id="SSF53474">
    <property type="entry name" value="alpha/beta-Hydrolases"/>
    <property type="match status" value="1"/>
</dbReference>
<keyword evidence="1" id="KW-0378">Hydrolase</keyword>
<feature type="domain" description="Fungal lipase-type" evidence="2">
    <location>
        <begin position="291"/>
        <end position="456"/>
    </location>
</feature>
<dbReference type="GO" id="GO:0004806">
    <property type="term" value="F:triacylglycerol lipase activity"/>
    <property type="evidence" value="ECO:0007669"/>
    <property type="project" value="InterPro"/>
</dbReference>
<dbReference type="Gene3D" id="3.40.50.1820">
    <property type="entry name" value="alpha/beta hydrolase"/>
    <property type="match status" value="1"/>
</dbReference>
<dbReference type="Pfam" id="PF01764">
    <property type="entry name" value="Lipase_3"/>
    <property type="match status" value="1"/>
</dbReference>
<dbReference type="CDD" id="cd00519">
    <property type="entry name" value="Lipase_3"/>
    <property type="match status" value="1"/>
</dbReference>
<dbReference type="PANTHER" id="PTHR46086:SF17">
    <property type="entry name" value="ALPHA_BETA-HYDROLASES SUPERFAMILY PROTEIN"/>
    <property type="match status" value="1"/>
</dbReference>
<dbReference type="PANTHER" id="PTHR46086">
    <property type="entry name" value="ALPHA/BETA-HYDROLASES SUPERFAMILY PROTEIN"/>
    <property type="match status" value="1"/>
</dbReference>
<name>A0AA89BAM2_9ASTE</name>
<gene>
    <name evidence="3" type="ORF">RJ639_038856</name>
</gene>
<evidence type="ECO:0000259" key="2">
    <source>
        <dbReference type="Pfam" id="PF01764"/>
    </source>
</evidence>
<dbReference type="Proteomes" id="UP001188597">
    <property type="component" value="Unassembled WGS sequence"/>
</dbReference>
<keyword evidence="4" id="KW-1185">Reference proteome</keyword>
<dbReference type="InterPro" id="IPR002921">
    <property type="entry name" value="Fungal_lipase-type"/>
</dbReference>
<comment type="caution">
    <text evidence="3">The sequence shown here is derived from an EMBL/GenBank/DDBJ whole genome shotgun (WGS) entry which is preliminary data.</text>
</comment>
<reference evidence="3" key="1">
    <citation type="submission" date="2022-12" db="EMBL/GenBank/DDBJ databases">
        <title>Draft genome assemblies for two species of Escallonia (Escalloniales).</title>
        <authorList>
            <person name="Chanderbali A."/>
            <person name="Dervinis C."/>
            <person name="Anghel I."/>
            <person name="Soltis D."/>
            <person name="Soltis P."/>
            <person name="Zapata F."/>
        </authorList>
    </citation>
    <scope>NUCLEOTIDE SEQUENCE</scope>
    <source>
        <strain evidence="3">UCBG64.0493</strain>
        <tissue evidence="3">Leaf</tissue>
    </source>
</reference>
<evidence type="ECO:0000313" key="4">
    <source>
        <dbReference type="Proteomes" id="UP001188597"/>
    </source>
</evidence>
<sequence>MDCNKGFSRDFMLLKPEEVGVVDLIRVLFSHDLEKRKFVDCPEGTSEESFKRRWLIFVSILVQKCLSSVGRPMAWFGSKVEQWLNLVSSNQNVGLLLWNFLRGLIIGQVRMGDGLNPVGNERVVNGPGVKSSPLTTFPPVQYIFHRINNTDFEAKGKVVIPDKSSAAFLSFIGNLDKRVELDERIKNGDCRYFGALSVMAAKASYENEAYIENVVSAHWKMDFLGFFDFWNGKKIPFSVVIFCHQLVLTIKPYGQFMNKLTVNYVLADYQEKATTQAFMLQDKNVDSDTIVVAFRGTEPFDVDAWCSDFDISWYDLPRMDDLPRMGKVHGGFMKALGLKKNQGWPKELKQPDNRPKVAYYAIRDMLRCHLQANERAKFILTGHSLGGALAILFPAILSLHEETWMLERLEGVYTFGQPRVGDDMFCKFMDKQLKRHNIRYHRFVYCNDMVPRLPYDDSTLMFKHFGTCLYYNSFYKGKIVTEEPNRNYFSPISVIPKTLNAIWELIRSFVIPYTEGPDYKEGFVLQIFRVLGLVMAGIPAHSLQDYVNATRLGASDIYLQVDNSKDD</sequence>
<dbReference type="InterPro" id="IPR044819">
    <property type="entry name" value="OBL-like"/>
</dbReference>
<dbReference type="EMBL" id="JAVXUP010000351">
    <property type="protein sequence ID" value="KAK3030107.1"/>
    <property type="molecule type" value="Genomic_DNA"/>
</dbReference>
<accession>A0AA89BAM2</accession>
<evidence type="ECO:0000313" key="3">
    <source>
        <dbReference type="EMBL" id="KAK3030107.1"/>
    </source>
</evidence>
<dbReference type="InterPro" id="IPR029058">
    <property type="entry name" value="AB_hydrolase_fold"/>
</dbReference>
<organism evidence="3 4">
    <name type="scientific">Escallonia herrerae</name>
    <dbReference type="NCBI Taxonomy" id="1293975"/>
    <lineage>
        <taxon>Eukaryota</taxon>
        <taxon>Viridiplantae</taxon>
        <taxon>Streptophyta</taxon>
        <taxon>Embryophyta</taxon>
        <taxon>Tracheophyta</taxon>
        <taxon>Spermatophyta</taxon>
        <taxon>Magnoliopsida</taxon>
        <taxon>eudicotyledons</taxon>
        <taxon>Gunneridae</taxon>
        <taxon>Pentapetalae</taxon>
        <taxon>asterids</taxon>
        <taxon>campanulids</taxon>
        <taxon>Escalloniales</taxon>
        <taxon>Escalloniaceae</taxon>
        <taxon>Escallonia</taxon>
    </lineage>
</organism>
<proteinExistence type="predicted"/>
<dbReference type="AlphaFoldDB" id="A0AA89BAM2"/>
<evidence type="ECO:0000256" key="1">
    <source>
        <dbReference type="ARBA" id="ARBA00022801"/>
    </source>
</evidence>
<protein>
    <recommendedName>
        <fullName evidence="2">Fungal lipase-type domain-containing protein</fullName>
    </recommendedName>
</protein>